<protein>
    <submittedName>
        <fullName evidence="3">Uncharacterized protein</fullName>
    </submittedName>
</protein>
<dbReference type="RefSeq" id="WP_075740582.1">
    <property type="nucleotide sequence ID" value="NZ_CP016076.1"/>
</dbReference>
<dbReference type="AlphaFoldDB" id="A0AAC9LDB3"/>
<keyword evidence="2" id="KW-0812">Transmembrane</keyword>
<reference evidence="4" key="1">
    <citation type="submission" date="2016-06" db="EMBL/GenBank/DDBJ databases">
        <title>Complete genome sequence of Actinoalloteichus fjordicus DSM 46855 (=ADI127-17), type strain of the new species Actinoalloteichus fjordicus.</title>
        <authorList>
            <person name="Ruckert C."/>
            <person name="Nouioui I."/>
            <person name="Willmese J."/>
            <person name="van Wezel G."/>
            <person name="Klenk H.-P."/>
            <person name="Kalinowski J."/>
            <person name="Zotchev S.B."/>
        </authorList>
    </citation>
    <scope>NUCLEOTIDE SEQUENCE [LARGE SCALE GENOMIC DNA]</scope>
    <source>
        <strain evidence="4">ADI127-7</strain>
    </source>
</reference>
<dbReference type="EMBL" id="CP016076">
    <property type="protein sequence ID" value="APU14784.1"/>
    <property type="molecule type" value="Genomic_DNA"/>
</dbReference>
<feature type="region of interest" description="Disordered" evidence="1">
    <location>
        <begin position="1"/>
        <end position="29"/>
    </location>
</feature>
<keyword evidence="2" id="KW-1133">Transmembrane helix</keyword>
<accession>A0AAC9LDB3</accession>
<feature type="transmembrane region" description="Helical" evidence="2">
    <location>
        <begin position="32"/>
        <end position="56"/>
    </location>
</feature>
<evidence type="ECO:0000256" key="2">
    <source>
        <dbReference type="SAM" id="Phobius"/>
    </source>
</evidence>
<dbReference type="KEGG" id="acad:UA74_13630"/>
<evidence type="ECO:0000256" key="1">
    <source>
        <dbReference type="SAM" id="MobiDB-lite"/>
    </source>
</evidence>
<keyword evidence="4" id="KW-1185">Reference proteome</keyword>
<evidence type="ECO:0000313" key="3">
    <source>
        <dbReference type="EMBL" id="APU14784.1"/>
    </source>
</evidence>
<organism evidence="3 4">
    <name type="scientific">Actinoalloteichus fjordicus</name>
    <dbReference type="NCBI Taxonomy" id="1612552"/>
    <lineage>
        <taxon>Bacteria</taxon>
        <taxon>Bacillati</taxon>
        <taxon>Actinomycetota</taxon>
        <taxon>Actinomycetes</taxon>
        <taxon>Pseudonocardiales</taxon>
        <taxon>Pseudonocardiaceae</taxon>
        <taxon>Actinoalloteichus</taxon>
    </lineage>
</organism>
<gene>
    <name evidence="3" type="ORF">UA74_13630</name>
</gene>
<proteinExistence type="predicted"/>
<keyword evidence="2" id="KW-0472">Membrane</keyword>
<evidence type="ECO:0000313" key="4">
    <source>
        <dbReference type="Proteomes" id="UP000185511"/>
    </source>
</evidence>
<dbReference type="Proteomes" id="UP000185511">
    <property type="component" value="Chromosome"/>
</dbReference>
<name>A0AAC9LDB3_9PSEU</name>
<sequence>MSTTDRDPDGDAGGTRAGQDDARPSSAAAGGAWRWGVGAAVLVVLALIGFVAWPLLGGPENDTDSASGDGTAAIETTVEADTAADDEADSAEVSCTAELDPADEFLAAICDPEYHEARRAALDAAAGDTGFSIGVRGDVPTDGYMVSFDDAPGLTLAGTLLADTDALEAEVDEFLLTNREFFAERTGSYLGGWINPDTEELVIGVSERYTDREESLRVGAQRNQIAVYDLGEGEDILVAEAVPAGG</sequence>